<protein>
    <submittedName>
        <fullName evidence="3">Endo-1,4-beta-xylanase</fullName>
    </submittedName>
</protein>
<reference evidence="4" key="1">
    <citation type="journal article" date="2019" name="Int. J. Syst. Evol. Microbiol.">
        <title>The Global Catalogue of Microorganisms (GCM) 10K type strain sequencing project: providing services to taxonomists for standard genome sequencing and annotation.</title>
        <authorList>
            <consortium name="The Broad Institute Genomics Platform"/>
            <consortium name="The Broad Institute Genome Sequencing Center for Infectious Disease"/>
            <person name="Wu L."/>
            <person name="Ma J."/>
        </authorList>
    </citation>
    <scope>NUCLEOTIDE SEQUENCE [LARGE SCALE GENOMIC DNA]</scope>
    <source>
        <strain evidence="4">KCTC 32239</strain>
    </source>
</reference>
<comment type="caution">
    <text evidence="3">The sequence shown here is derived from an EMBL/GenBank/DDBJ whole genome shotgun (WGS) entry which is preliminary data.</text>
</comment>
<organism evidence="3 4">
    <name type="scientific">Cellvibrio zantedeschiae</name>
    <dbReference type="NCBI Taxonomy" id="1237077"/>
    <lineage>
        <taxon>Bacteria</taxon>
        <taxon>Pseudomonadati</taxon>
        <taxon>Pseudomonadota</taxon>
        <taxon>Gammaproteobacteria</taxon>
        <taxon>Cellvibrionales</taxon>
        <taxon>Cellvibrionaceae</taxon>
        <taxon>Cellvibrio</taxon>
    </lineage>
</organism>
<keyword evidence="1" id="KW-0378">Hydrolase</keyword>
<feature type="domain" description="BD-FAE-like" evidence="2">
    <location>
        <begin position="80"/>
        <end position="269"/>
    </location>
</feature>
<dbReference type="Proteomes" id="UP000619761">
    <property type="component" value="Unassembled WGS sequence"/>
</dbReference>
<sequence length="317" mass="34979">MYNNIGYESPMFNPSHYRLIGVIATSFAFIFCASGVSAAVNNVDPIYLWTEKPLVSPDRETFKDQRLYYVDNPSIKAFWPDAAVANGSAVVIFAGGGYVRLAIDKEGYELAHWMSLRGVTAFVVKYRMQEYGFPAPLLDGQRAVRLVRKNAKEWGLDPNKIGVVGFSAGGHLAASLVTRADFSVDKDDPLSSISARPDFAVLGYPVITLEGESAHAGSRKALLGDNPKPELVHENSLQYQVKADSPPVFMFHGVADQAVPVANSLMFFNEVIKYNKQSELHLYQSSIHGVGMVQGQGSISTWTQALEHWMKQNGWIK</sequence>
<dbReference type="Gene3D" id="3.40.50.1820">
    <property type="entry name" value="alpha/beta hydrolase"/>
    <property type="match status" value="1"/>
</dbReference>
<proteinExistence type="predicted"/>
<dbReference type="EMBL" id="BMYZ01000002">
    <property type="protein sequence ID" value="GGY80307.1"/>
    <property type="molecule type" value="Genomic_DNA"/>
</dbReference>
<keyword evidence="4" id="KW-1185">Reference proteome</keyword>
<dbReference type="InterPro" id="IPR029058">
    <property type="entry name" value="AB_hydrolase_fold"/>
</dbReference>
<dbReference type="InterPro" id="IPR049492">
    <property type="entry name" value="BD-FAE-like_dom"/>
</dbReference>
<name>A0ABQ3B9K5_9GAMM</name>
<dbReference type="PANTHER" id="PTHR48081:SF6">
    <property type="entry name" value="PEPTIDASE S9 PROLYL OLIGOPEPTIDASE CATALYTIC DOMAIN-CONTAINING PROTEIN"/>
    <property type="match status" value="1"/>
</dbReference>
<evidence type="ECO:0000313" key="3">
    <source>
        <dbReference type="EMBL" id="GGY80307.1"/>
    </source>
</evidence>
<gene>
    <name evidence="3" type="ORF">GCM10011613_26670</name>
</gene>
<dbReference type="InterPro" id="IPR050300">
    <property type="entry name" value="GDXG_lipolytic_enzyme"/>
</dbReference>
<dbReference type="SUPFAM" id="SSF53474">
    <property type="entry name" value="alpha/beta-Hydrolases"/>
    <property type="match status" value="1"/>
</dbReference>
<dbReference type="PANTHER" id="PTHR48081">
    <property type="entry name" value="AB HYDROLASE SUPERFAMILY PROTEIN C4A8.06C"/>
    <property type="match status" value="1"/>
</dbReference>
<evidence type="ECO:0000256" key="1">
    <source>
        <dbReference type="ARBA" id="ARBA00022801"/>
    </source>
</evidence>
<dbReference type="Pfam" id="PF20434">
    <property type="entry name" value="BD-FAE"/>
    <property type="match status" value="1"/>
</dbReference>
<evidence type="ECO:0000313" key="4">
    <source>
        <dbReference type="Proteomes" id="UP000619761"/>
    </source>
</evidence>
<accession>A0ABQ3B9K5</accession>
<evidence type="ECO:0000259" key="2">
    <source>
        <dbReference type="Pfam" id="PF20434"/>
    </source>
</evidence>